<dbReference type="AlphaFoldDB" id="A0A8X7P042"/>
<dbReference type="EMBL" id="JAAMPC010000210">
    <property type="protein sequence ID" value="KAG2243379.1"/>
    <property type="molecule type" value="Genomic_DNA"/>
</dbReference>
<name>A0A8X7P042_BRACI</name>
<keyword evidence="2" id="KW-1185">Reference proteome</keyword>
<evidence type="ECO:0000313" key="1">
    <source>
        <dbReference type="EMBL" id="KAG2243379.1"/>
    </source>
</evidence>
<accession>A0A8X7P042</accession>
<evidence type="ECO:0000313" key="2">
    <source>
        <dbReference type="Proteomes" id="UP000886595"/>
    </source>
</evidence>
<reference evidence="1 2" key="1">
    <citation type="submission" date="2020-02" db="EMBL/GenBank/DDBJ databases">
        <authorList>
            <person name="Ma Q."/>
            <person name="Huang Y."/>
            <person name="Song X."/>
            <person name="Pei D."/>
        </authorList>
    </citation>
    <scope>NUCLEOTIDE SEQUENCE [LARGE SCALE GENOMIC DNA]</scope>
    <source>
        <strain evidence="1">Sxm20200214</strain>
        <tissue evidence="1">Leaf</tissue>
    </source>
</reference>
<gene>
    <name evidence="1" type="ORF">Bca52824_094771</name>
</gene>
<protein>
    <submittedName>
        <fullName evidence="1">Uncharacterized protein</fullName>
    </submittedName>
</protein>
<comment type="caution">
    <text evidence="1">The sequence shown here is derived from an EMBL/GenBank/DDBJ whole genome shotgun (WGS) entry which is preliminary data.</text>
</comment>
<dbReference type="Proteomes" id="UP000886595">
    <property type="component" value="Unassembled WGS sequence"/>
</dbReference>
<proteinExistence type="predicted"/>
<sequence>MVAEMDHCPWLSDSYLPNPGTLQNMRRDKNIDVGTLALSPGIDIIFKLDHNLENLNFLCSARKPDCNCEVSAHQ</sequence>
<organism evidence="1 2">
    <name type="scientific">Brassica carinata</name>
    <name type="common">Ethiopian mustard</name>
    <name type="synonym">Abyssinian cabbage</name>
    <dbReference type="NCBI Taxonomy" id="52824"/>
    <lineage>
        <taxon>Eukaryota</taxon>
        <taxon>Viridiplantae</taxon>
        <taxon>Streptophyta</taxon>
        <taxon>Embryophyta</taxon>
        <taxon>Tracheophyta</taxon>
        <taxon>Spermatophyta</taxon>
        <taxon>Magnoliopsida</taxon>
        <taxon>eudicotyledons</taxon>
        <taxon>Gunneridae</taxon>
        <taxon>Pentapetalae</taxon>
        <taxon>rosids</taxon>
        <taxon>malvids</taxon>
        <taxon>Brassicales</taxon>
        <taxon>Brassicaceae</taxon>
        <taxon>Brassiceae</taxon>
        <taxon>Brassica</taxon>
    </lineage>
</organism>